<dbReference type="OrthoDB" id="428342at2759"/>
<dbReference type="GO" id="GO:0030008">
    <property type="term" value="C:TRAPP complex"/>
    <property type="evidence" value="ECO:0007669"/>
    <property type="project" value="TreeGrafter"/>
</dbReference>
<dbReference type="HOGENOM" id="CLU_022275_0_0_1"/>
<dbReference type="AlphaFoldDB" id="J3NL87"/>
<dbReference type="InterPro" id="IPR011990">
    <property type="entry name" value="TPR-like_helical_dom_sf"/>
</dbReference>
<gene>
    <name evidence="3" type="primary">20342487</name>
    <name evidence="2" type="ORF">GGTG_02029</name>
</gene>
<protein>
    <recommendedName>
        <fullName evidence="5">Tetratricopeptide repeat protein 15</fullName>
    </recommendedName>
</protein>
<evidence type="ECO:0000313" key="4">
    <source>
        <dbReference type="Proteomes" id="UP000006039"/>
    </source>
</evidence>
<reference evidence="2" key="3">
    <citation type="submission" date="2010-09" db="EMBL/GenBank/DDBJ databases">
        <title>Annotation of Gaeumannomyces graminis var. tritici R3-111a-1.</title>
        <authorList>
            <consortium name="The Broad Institute Genome Sequencing Platform"/>
            <person name="Ma L.-J."/>
            <person name="Dead R."/>
            <person name="Young S.K."/>
            <person name="Zeng Q."/>
            <person name="Gargeya S."/>
            <person name="Fitzgerald M."/>
            <person name="Haas B."/>
            <person name="Abouelleil A."/>
            <person name="Alvarado L."/>
            <person name="Arachchi H.M."/>
            <person name="Berlin A."/>
            <person name="Brown A."/>
            <person name="Chapman S.B."/>
            <person name="Chen Z."/>
            <person name="Dunbar C."/>
            <person name="Freedman E."/>
            <person name="Gearin G."/>
            <person name="Gellesch M."/>
            <person name="Goldberg J."/>
            <person name="Griggs A."/>
            <person name="Gujja S."/>
            <person name="Heiman D."/>
            <person name="Howarth C."/>
            <person name="Larson L."/>
            <person name="Lui A."/>
            <person name="MacDonald P.J.P."/>
            <person name="Mehta T."/>
            <person name="Montmayeur A."/>
            <person name="Murphy C."/>
            <person name="Neiman D."/>
            <person name="Pearson M."/>
            <person name="Priest M."/>
            <person name="Roberts A."/>
            <person name="Saif S."/>
            <person name="Shea T."/>
            <person name="Shenoy N."/>
            <person name="Sisk P."/>
            <person name="Stolte C."/>
            <person name="Sykes S."/>
            <person name="Yandava C."/>
            <person name="Wortman J."/>
            <person name="Nusbaum C."/>
            <person name="Birren B."/>
        </authorList>
    </citation>
    <scope>NUCLEOTIDE SEQUENCE</scope>
    <source>
        <strain evidence="2">R3-111a-1</strain>
    </source>
</reference>
<feature type="compositionally biased region" description="Pro residues" evidence="1">
    <location>
        <begin position="28"/>
        <end position="38"/>
    </location>
</feature>
<dbReference type="PANTHER" id="PTHR21581">
    <property type="entry name" value="D-ALANYL-D-ALANINE CARBOXYPEPTIDASE"/>
    <property type="match status" value="1"/>
</dbReference>
<dbReference type="Proteomes" id="UP000006039">
    <property type="component" value="Unassembled WGS sequence"/>
</dbReference>
<dbReference type="GO" id="GO:0005794">
    <property type="term" value="C:Golgi apparatus"/>
    <property type="evidence" value="ECO:0007669"/>
    <property type="project" value="TreeGrafter"/>
</dbReference>
<dbReference type="GeneID" id="20342487"/>
<evidence type="ECO:0000313" key="3">
    <source>
        <dbReference type="EnsemblFungi" id="EJT82055"/>
    </source>
</evidence>
<dbReference type="SUPFAM" id="SSF48452">
    <property type="entry name" value="TPR-like"/>
    <property type="match status" value="1"/>
</dbReference>
<feature type="region of interest" description="Disordered" evidence="1">
    <location>
        <begin position="56"/>
        <end position="76"/>
    </location>
</feature>
<name>J3NL87_GAET3</name>
<evidence type="ECO:0008006" key="5">
    <source>
        <dbReference type="Google" id="ProtNLM"/>
    </source>
</evidence>
<feature type="compositionally biased region" description="Low complexity" evidence="1">
    <location>
        <begin position="9"/>
        <end position="27"/>
    </location>
</feature>
<proteinExistence type="predicted"/>
<reference evidence="3" key="5">
    <citation type="submission" date="2018-04" db="UniProtKB">
        <authorList>
            <consortium name="EnsemblFungi"/>
        </authorList>
    </citation>
    <scope>IDENTIFICATION</scope>
    <source>
        <strain evidence="3">R3-111a-1</strain>
    </source>
</reference>
<accession>J3NL87</accession>
<dbReference type="VEuPathDB" id="FungiDB:GGTG_02029"/>
<dbReference type="EnsemblFungi" id="EJT82055">
    <property type="protein sequence ID" value="EJT82055"/>
    <property type="gene ID" value="GGTG_02029"/>
</dbReference>
<dbReference type="Gene3D" id="1.25.40.10">
    <property type="entry name" value="Tetratricopeptide repeat domain"/>
    <property type="match status" value="1"/>
</dbReference>
<keyword evidence="4" id="KW-1185">Reference proteome</keyword>
<evidence type="ECO:0000313" key="2">
    <source>
        <dbReference type="EMBL" id="EJT82055.1"/>
    </source>
</evidence>
<reference evidence="4" key="1">
    <citation type="submission" date="2010-07" db="EMBL/GenBank/DDBJ databases">
        <title>The genome sequence of Gaeumannomyces graminis var. tritici strain R3-111a-1.</title>
        <authorList>
            <consortium name="The Broad Institute Genome Sequencing Platform"/>
            <person name="Ma L.-J."/>
            <person name="Dead R."/>
            <person name="Young S."/>
            <person name="Zeng Q."/>
            <person name="Koehrsen M."/>
            <person name="Alvarado L."/>
            <person name="Berlin A."/>
            <person name="Chapman S.B."/>
            <person name="Chen Z."/>
            <person name="Freedman E."/>
            <person name="Gellesch M."/>
            <person name="Goldberg J."/>
            <person name="Griggs A."/>
            <person name="Gujja S."/>
            <person name="Heilman E.R."/>
            <person name="Heiman D."/>
            <person name="Hepburn T."/>
            <person name="Howarth C."/>
            <person name="Jen D."/>
            <person name="Larson L."/>
            <person name="Mehta T."/>
            <person name="Neiman D."/>
            <person name="Pearson M."/>
            <person name="Roberts A."/>
            <person name="Saif S."/>
            <person name="Shea T."/>
            <person name="Shenoy N."/>
            <person name="Sisk P."/>
            <person name="Stolte C."/>
            <person name="Sykes S."/>
            <person name="Walk T."/>
            <person name="White J."/>
            <person name="Yandava C."/>
            <person name="Haas B."/>
            <person name="Nusbaum C."/>
            <person name="Birren B."/>
        </authorList>
    </citation>
    <scope>NUCLEOTIDE SEQUENCE [LARGE SCALE GENOMIC DNA]</scope>
    <source>
        <strain evidence="4">R3-111a-1</strain>
    </source>
</reference>
<sequence>MSFLSPEQSSSPRATSPNPRSPRSPGRSPAPSPRLGPPPKKDFSFLLRPEIYHTLSPTTIPQPFRDSPHQPDPEAPIADLVARGHYRAAAVAAVQQLTGTAGHTPPSPEDHVRIFSLLHTRLACLTLIEATNIAAQEVKALEDVQSPFYLANTVPTTAPSIIASPTTSIGLGIDAIAAGPPPHSPSPSFLAAQQQDPPDHLVPWELRVLAVRLQSLGFGDPRRSVMSYYELAREARARLARATANHDNSARELWRGRLAELGLRVAGALVEMDDLSGAAAHLASLPVVQNGTSRLATARALLWLHLGDVDAARACVNAGREGGPSFAPDSSRDKVISALCDMADGDYESALATWTDLREELPRDEMVGVNTAVCLLYVGRMEQGRAILEEMVDSGHSSHTLLFNLTTMYELCTERAKDEKQRLAERVAALEPSLKGWEKTNADFKL</sequence>
<organism evidence="2">
    <name type="scientific">Gaeumannomyces tritici (strain R3-111a-1)</name>
    <name type="common">Wheat and barley take-all root rot fungus</name>
    <name type="synonym">Gaeumannomyces graminis var. tritici</name>
    <dbReference type="NCBI Taxonomy" id="644352"/>
    <lineage>
        <taxon>Eukaryota</taxon>
        <taxon>Fungi</taxon>
        <taxon>Dikarya</taxon>
        <taxon>Ascomycota</taxon>
        <taxon>Pezizomycotina</taxon>
        <taxon>Sordariomycetes</taxon>
        <taxon>Sordariomycetidae</taxon>
        <taxon>Magnaporthales</taxon>
        <taxon>Magnaporthaceae</taxon>
        <taxon>Gaeumannomyces</taxon>
    </lineage>
</organism>
<dbReference type="EMBL" id="GL385395">
    <property type="protein sequence ID" value="EJT82055.1"/>
    <property type="molecule type" value="Genomic_DNA"/>
</dbReference>
<dbReference type="eggNOG" id="KOG2796">
    <property type="taxonomic scope" value="Eukaryota"/>
</dbReference>
<dbReference type="PANTHER" id="PTHR21581:SF6">
    <property type="entry name" value="TRAFFICKING PROTEIN PARTICLE COMPLEX SUBUNIT 12"/>
    <property type="match status" value="1"/>
</dbReference>
<reference evidence="2" key="2">
    <citation type="submission" date="2010-07" db="EMBL/GenBank/DDBJ databases">
        <authorList>
            <consortium name="The Broad Institute Genome Sequencing Platform"/>
            <consortium name="Broad Institute Genome Sequencing Center for Infectious Disease"/>
            <person name="Ma L.-J."/>
            <person name="Dead R."/>
            <person name="Young S."/>
            <person name="Zeng Q."/>
            <person name="Koehrsen M."/>
            <person name="Alvarado L."/>
            <person name="Berlin A."/>
            <person name="Chapman S.B."/>
            <person name="Chen Z."/>
            <person name="Freedman E."/>
            <person name="Gellesch M."/>
            <person name="Goldberg J."/>
            <person name="Griggs A."/>
            <person name="Gujja S."/>
            <person name="Heilman E.R."/>
            <person name="Heiman D."/>
            <person name="Hepburn T."/>
            <person name="Howarth C."/>
            <person name="Jen D."/>
            <person name="Larson L."/>
            <person name="Mehta T."/>
            <person name="Neiman D."/>
            <person name="Pearson M."/>
            <person name="Roberts A."/>
            <person name="Saif S."/>
            <person name="Shea T."/>
            <person name="Shenoy N."/>
            <person name="Sisk P."/>
            <person name="Stolte C."/>
            <person name="Sykes S."/>
            <person name="Walk T."/>
            <person name="White J."/>
            <person name="Yandava C."/>
            <person name="Haas B."/>
            <person name="Nusbaum C."/>
            <person name="Birren B."/>
        </authorList>
    </citation>
    <scope>NUCLEOTIDE SEQUENCE</scope>
    <source>
        <strain evidence="2">R3-111a-1</strain>
    </source>
</reference>
<dbReference type="RefSeq" id="XP_009218064.1">
    <property type="nucleotide sequence ID" value="XM_009219800.1"/>
</dbReference>
<reference evidence="3" key="4">
    <citation type="journal article" date="2015" name="G3 (Bethesda)">
        <title>Genome sequences of three phytopathogenic species of the Magnaporthaceae family of fungi.</title>
        <authorList>
            <person name="Okagaki L.H."/>
            <person name="Nunes C.C."/>
            <person name="Sailsbery J."/>
            <person name="Clay B."/>
            <person name="Brown D."/>
            <person name="John T."/>
            <person name="Oh Y."/>
            <person name="Young N."/>
            <person name="Fitzgerald M."/>
            <person name="Haas B.J."/>
            <person name="Zeng Q."/>
            <person name="Young S."/>
            <person name="Adiconis X."/>
            <person name="Fan L."/>
            <person name="Levin J.Z."/>
            <person name="Mitchell T.K."/>
            <person name="Okubara P.A."/>
            <person name="Farman M.L."/>
            <person name="Kohn L.M."/>
            <person name="Birren B."/>
            <person name="Ma L.-J."/>
            <person name="Dean R.A."/>
        </authorList>
    </citation>
    <scope>NUCLEOTIDE SEQUENCE</scope>
    <source>
        <strain evidence="3">R3-111a-1</strain>
    </source>
</reference>
<dbReference type="STRING" id="644352.J3NL87"/>
<evidence type="ECO:0000256" key="1">
    <source>
        <dbReference type="SAM" id="MobiDB-lite"/>
    </source>
</evidence>
<feature type="region of interest" description="Disordered" evidence="1">
    <location>
        <begin position="1"/>
        <end position="43"/>
    </location>
</feature>